<protein>
    <submittedName>
        <fullName evidence="2">Uncharacterized protein</fullName>
    </submittedName>
</protein>
<proteinExistence type="predicted"/>
<evidence type="ECO:0000313" key="3">
    <source>
        <dbReference type="Proteomes" id="UP000644507"/>
    </source>
</evidence>
<evidence type="ECO:0000313" key="2">
    <source>
        <dbReference type="EMBL" id="GHC51220.1"/>
    </source>
</evidence>
<keyword evidence="3" id="KW-1185">Reference proteome</keyword>
<dbReference type="Proteomes" id="UP000644507">
    <property type="component" value="Unassembled WGS sequence"/>
</dbReference>
<feature type="region of interest" description="Disordered" evidence="1">
    <location>
        <begin position="28"/>
        <end position="52"/>
    </location>
</feature>
<accession>A0A918TIX9</accession>
<name>A0A918TIX9_9BACT</name>
<organism evidence="2 3">
    <name type="scientific">Roseibacillus persicicus</name>
    <dbReference type="NCBI Taxonomy" id="454148"/>
    <lineage>
        <taxon>Bacteria</taxon>
        <taxon>Pseudomonadati</taxon>
        <taxon>Verrucomicrobiota</taxon>
        <taxon>Verrucomicrobiia</taxon>
        <taxon>Verrucomicrobiales</taxon>
        <taxon>Verrucomicrobiaceae</taxon>
        <taxon>Roseibacillus</taxon>
    </lineage>
</organism>
<reference evidence="2" key="1">
    <citation type="journal article" date="2014" name="Int. J. Syst. Evol. Microbiol.">
        <title>Complete genome sequence of Corynebacterium casei LMG S-19264T (=DSM 44701T), isolated from a smear-ripened cheese.</title>
        <authorList>
            <consortium name="US DOE Joint Genome Institute (JGI-PGF)"/>
            <person name="Walter F."/>
            <person name="Albersmeier A."/>
            <person name="Kalinowski J."/>
            <person name="Ruckert C."/>
        </authorList>
    </citation>
    <scope>NUCLEOTIDE SEQUENCE</scope>
    <source>
        <strain evidence="2">KCTC 12988</strain>
    </source>
</reference>
<evidence type="ECO:0000256" key="1">
    <source>
        <dbReference type="SAM" id="MobiDB-lite"/>
    </source>
</evidence>
<sequence length="166" mass="18481">MNAVSKVLLTAGTLGLIALLSLRNERKPESEGKPQLSQIPAEPESPQRPNRLTLGDQILSSYASPHSTPSSDLTLFKNYLANVFLLVKQRDSRHYSTNEDLALFLLGRQGNQEAYLSEDSKLLNADRQLVDRFGSPLIVHPLSKDQIEIRSAGPDRVPYTDDDLVR</sequence>
<comment type="caution">
    <text evidence="2">The sequence shown here is derived from an EMBL/GenBank/DDBJ whole genome shotgun (WGS) entry which is preliminary data.</text>
</comment>
<reference evidence="2" key="2">
    <citation type="submission" date="2020-09" db="EMBL/GenBank/DDBJ databases">
        <authorList>
            <person name="Sun Q."/>
            <person name="Kim S."/>
        </authorList>
    </citation>
    <scope>NUCLEOTIDE SEQUENCE</scope>
    <source>
        <strain evidence="2">KCTC 12988</strain>
    </source>
</reference>
<dbReference type="EMBL" id="BMXI01000006">
    <property type="protein sequence ID" value="GHC51220.1"/>
    <property type="molecule type" value="Genomic_DNA"/>
</dbReference>
<dbReference type="RefSeq" id="WP_189569480.1">
    <property type="nucleotide sequence ID" value="NZ_BMXI01000006.1"/>
</dbReference>
<dbReference type="AlphaFoldDB" id="A0A918TIX9"/>
<gene>
    <name evidence="2" type="ORF">GCM10007100_16750</name>
</gene>